<accession>A0A6C0BAA6</accession>
<evidence type="ECO:0000313" key="1">
    <source>
        <dbReference type="EMBL" id="QHS88499.1"/>
    </source>
</evidence>
<dbReference type="AlphaFoldDB" id="A0A6C0BAA6"/>
<reference evidence="1" key="1">
    <citation type="journal article" date="2020" name="Nature">
        <title>Giant virus diversity and host interactions through global metagenomics.</title>
        <authorList>
            <person name="Schulz F."/>
            <person name="Roux S."/>
            <person name="Paez-Espino D."/>
            <person name="Jungbluth S."/>
            <person name="Walsh D.A."/>
            <person name="Denef V.J."/>
            <person name="McMahon K.D."/>
            <person name="Konstantinidis K.T."/>
            <person name="Eloe-Fadrosh E.A."/>
            <person name="Kyrpides N.C."/>
            <person name="Woyke T."/>
        </authorList>
    </citation>
    <scope>NUCLEOTIDE SEQUENCE</scope>
    <source>
        <strain evidence="1">GVMAG-M-3300010158-55</strain>
    </source>
</reference>
<protein>
    <submittedName>
        <fullName evidence="1">Uncharacterized protein</fullName>
    </submittedName>
</protein>
<dbReference type="EMBL" id="MN739097">
    <property type="protein sequence ID" value="QHS88499.1"/>
    <property type="molecule type" value="Genomic_DNA"/>
</dbReference>
<organism evidence="1">
    <name type="scientific">viral metagenome</name>
    <dbReference type="NCBI Taxonomy" id="1070528"/>
    <lineage>
        <taxon>unclassified sequences</taxon>
        <taxon>metagenomes</taxon>
        <taxon>organismal metagenomes</taxon>
    </lineage>
</organism>
<proteinExistence type="predicted"/>
<name>A0A6C0BAA6_9ZZZZ</name>
<sequence length="144" mass="17377">MDKRIERIDRSYTQFLNVVNNRPITRHYSISDDYIVTISRIAEDVFMVDVTYKIKPPLIEQLQLPSDIHYYIKSFLHTKYKINSFMGYTHQYPFRPPRWAIVHATKELNKEIIQYNKSLDESWLPCLNFENDILCYLVWAIQQL</sequence>